<sequence length="110" mass="11175">MGTPNAQYPHETLTQIGSKLTGIHQTLDSDDKGAKNVDGLSGDQGDINDKIGDFRDEWDASIKKLKENIGTLGTLSGNIGTMVAGFDSDLAKGLKPSGGSGSGGGGNSPA</sequence>
<evidence type="ECO:0008006" key="3">
    <source>
        <dbReference type="Google" id="ProtNLM"/>
    </source>
</evidence>
<feature type="region of interest" description="Disordered" evidence="1">
    <location>
        <begin position="90"/>
        <end position="110"/>
    </location>
</feature>
<reference evidence="2" key="1">
    <citation type="submission" date="2024-05" db="EMBL/GenBank/DDBJ databases">
        <authorList>
            <person name="Cai S.Y."/>
            <person name="Jin L.M."/>
            <person name="Li H.R."/>
        </authorList>
    </citation>
    <scope>NUCLEOTIDE SEQUENCE</scope>
    <source>
        <strain evidence="2">A5-74</strain>
    </source>
</reference>
<accession>A0AAU8DMI8</accession>
<dbReference type="EMBL" id="CP159218">
    <property type="protein sequence ID" value="XCG63383.1"/>
    <property type="molecule type" value="Genomic_DNA"/>
</dbReference>
<evidence type="ECO:0000256" key="1">
    <source>
        <dbReference type="SAM" id="MobiDB-lite"/>
    </source>
</evidence>
<dbReference type="AlphaFoldDB" id="A0AAU8DMI8"/>
<dbReference type="RefSeq" id="WP_353648998.1">
    <property type="nucleotide sequence ID" value="NZ_CP159218.1"/>
</dbReference>
<feature type="compositionally biased region" description="Gly residues" evidence="1">
    <location>
        <begin position="96"/>
        <end position="110"/>
    </location>
</feature>
<protein>
    <recommendedName>
        <fullName evidence="3">WXG100 family type VII secretion target</fullName>
    </recommendedName>
</protein>
<feature type="region of interest" description="Disordered" evidence="1">
    <location>
        <begin position="25"/>
        <end position="50"/>
    </location>
</feature>
<evidence type="ECO:0000313" key="2">
    <source>
        <dbReference type="EMBL" id="XCG63383.1"/>
    </source>
</evidence>
<proteinExistence type="predicted"/>
<name>A0AAU8DMI8_9ACTN</name>
<organism evidence="2">
    <name type="scientific">Nakamurella sp. A5-74</name>
    <dbReference type="NCBI Taxonomy" id="3158264"/>
    <lineage>
        <taxon>Bacteria</taxon>
        <taxon>Bacillati</taxon>
        <taxon>Actinomycetota</taxon>
        <taxon>Actinomycetes</taxon>
        <taxon>Nakamurellales</taxon>
        <taxon>Nakamurellaceae</taxon>
        <taxon>Nakamurella</taxon>
    </lineage>
</organism>
<gene>
    <name evidence="2" type="ORF">ABLG96_19640</name>
</gene>